<proteinExistence type="predicted"/>
<dbReference type="GO" id="GO:0030089">
    <property type="term" value="C:phycobilisome"/>
    <property type="evidence" value="ECO:0007669"/>
    <property type="project" value="UniProtKB-KW"/>
</dbReference>
<reference evidence="3 4" key="1">
    <citation type="submission" date="2018-02" db="EMBL/GenBank/DDBJ databases">
        <authorList>
            <person name="Cohen D.B."/>
            <person name="Kent A.D."/>
        </authorList>
    </citation>
    <scope>NUCLEOTIDE SEQUENCE [LARGE SCALE GENOMIC DNA]</scope>
    <source>
        <strain evidence="3 4">ULC007</strain>
    </source>
</reference>
<dbReference type="STRING" id="1920490.GCA_001895925_02330"/>
<dbReference type="SUPFAM" id="SSF48371">
    <property type="entry name" value="ARM repeat"/>
    <property type="match status" value="1"/>
</dbReference>
<dbReference type="RefSeq" id="WP_073069961.1">
    <property type="nucleotide sequence ID" value="NZ_MPPI01000004.1"/>
</dbReference>
<dbReference type="PANTHER" id="PTHR12697:SF39">
    <property type="entry name" value="SLR1687 PROTEIN"/>
    <property type="match status" value="1"/>
</dbReference>
<dbReference type="InterPro" id="IPR011989">
    <property type="entry name" value="ARM-like"/>
</dbReference>
<dbReference type="AlphaFoldDB" id="A0A2T1DLI2"/>
<protein>
    <submittedName>
        <fullName evidence="3">HEAT repeat domain-containing protein</fullName>
    </submittedName>
</protein>
<dbReference type="SMART" id="SM00567">
    <property type="entry name" value="EZ_HEAT"/>
    <property type="match status" value="5"/>
</dbReference>
<name>A0A2T1DLI2_9CYAN</name>
<sequence length="221" mass="23971">MTTTPDSVKAALESADFGERLRAINHLRQLDPAIAFELIKAPVVDSNVRVRYAAVSQLSSLGRQDLEASLKILRAGLLDPEPDVQAAAADSIGALKLTEAFDDLEALYRRTPEWLVSFSIVATLGELGNLRAFELLEEALASDNDLLKTAAIGSLGELGDVRAVDLIIPYATNPDWQIRYRVVQALGALNTPEARSMLETLATDDTEQVAQQAKNCLEAIK</sequence>
<evidence type="ECO:0000313" key="3">
    <source>
        <dbReference type="EMBL" id="PSB21311.1"/>
    </source>
</evidence>
<comment type="caution">
    <text evidence="3">The sequence shown here is derived from an EMBL/GenBank/DDBJ whole genome shotgun (WGS) entry which is preliminary data.</text>
</comment>
<dbReference type="Pfam" id="PF13646">
    <property type="entry name" value="HEAT_2"/>
    <property type="match status" value="1"/>
</dbReference>
<gene>
    <name evidence="3" type="ORF">C7B65_05115</name>
</gene>
<dbReference type="InterPro" id="IPR004155">
    <property type="entry name" value="PBS_lyase_HEAT"/>
</dbReference>
<dbReference type="PANTHER" id="PTHR12697">
    <property type="entry name" value="PBS LYASE HEAT-LIKE PROTEIN"/>
    <property type="match status" value="1"/>
</dbReference>
<dbReference type="Proteomes" id="UP000238634">
    <property type="component" value="Unassembled WGS sequence"/>
</dbReference>
<evidence type="ECO:0000256" key="1">
    <source>
        <dbReference type="ARBA" id="ARBA00022549"/>
    </source>
</evidence>
<dbReference type="GO" id="GO:0016491">
    <property type="term" value="F:oxidoreductase activity"/>
    <property type="evidence" value="ECO:0007669"/>
    <property type="project" value="TreeGrafter"/>
</dbReference>
<dbReference type="NCBIfam" id="NF045915">
    <property type="entry name" value="PhycobilmeDegNblB"/>
    <property type="match status" value="1"/>
</dbReference>
<dbReference type="InterPro" id="IPR016024">
    <property type="entry name" value="ARM-type_fold"/>
</dbReference>
<reference evidence="3 4" key="2">
    <citation type="submission" date="2018-03" db="EMBL/GenBank/DDBJ databases">
        <title>The ancient ancestry and fast evolution of plastids.</title>
        <authorList>
            <person name="Moore K.R."/>
            <person name="Magnabosco C."/>
            <person name="Momper L."/>
            <person name="Gold D.A."/>
            <person name="Bosak T."/>
            <person name="Fournier G.P."/>
        </authorList>
    </citation>
    <scope>NUCLEOTIDE SEQUENCE [LARGE SCALE GENOMIC DNA]</scope>
    <source>
        <strain evidence="3 4">ULC007</strain>
    </source>
</reference>
<evidence type="ECO:0000256" key="2">
    <source>
        <dbReference type="ARBA" id="ARBA00022738"/>
    </source>
</evidence>
<keyword evidence="4" id="KW-1185">Reference proteome</keyword>
<keyword evidence="1" id="KW-0042">Antenna complex</keyword>
<dbReference type="OrthoDB" id="510108at2"/>
<evidence type="ECO:0000313" key="4">
    <source>
        <dbReference type="Proteomes" id="UP000238634"/>
    </source>
</evidence>
<keyword evidence="2" id="KW-0605">Phycobilisome</keyword>
<organism evidence="3 4">
    <name type="scientific">Phormidesmis priestleyi ULC007</name>
    <dbReference type="NCBI Taxonomy" id="1920490"/>
    <lineage>
        <taxon>Bacteria</taxon>
        <taxon>Bacillati</taxon>
        <taxon>Cyanobacteriota</taxon>
        <taxon>Cyanophyceae</taxon>
        <taxon>Leptolyngbyales</taxon>
        <taxon>Leptolyngbyaceae</taxon>
        <taxon>Phormidesmis</taxon>
    </lineage>
</organism>
<accession>A0A2T1DLI2</accession>
<dbReference type="EMBL" id="PVWG01000003">
    <property type="protein sequence ID" value="PSB21311.1"/>
    <property type="molecule type" value="Genomic_DNA"/>
</dbReference>
<dbReference type="Gene3D" id="1.25.10.10">
    <property type="entry name" value="Leucine-rich Repeat Variant"/>
    <property type="match status" value="1"/>
</dbReference>